<sequence length="38" mass="4432">MRWNDLLPKDQRIYANGLAGRSLFLPPVRVESMRKDGM</sequence>
<evidence type="ECO:0000313" key="1">
    <source>
        <dbReference type="EMBL" id="CBY00027.1"/>
    </source>
</evidence>
<dbReference type="EMBL" id="FP929137">
    <property type="protein sequence ID" value="CBY00027.1"/>
    <property type="molecule type" value="Genomic_DNA"/>
</dbReference>
<protein>
    <submittedName>
        <fullName evidence="1">Predicted protein</fullName>
    </submittedName>
</protein>
<accession>E5A8T2</accession>
<dbReference type="AlphaFoldDB" id="E5A8T2"/>
<dbReference type="HOGENOM" id="CLU_3335736_0_0_1"/>
<gene>
    <name evidence="1" type="ORF">LEMA_uP076160.1</name>
</gene>
<keyword evidence="2" id="KW-1185">Reference proteome</keyword>
<dbReference type="VEuPathDB" id="FungiDB:LEMA_uP076160.1"/>
<evidence type="ECO:0000313" key="2">
    <source>
        <dbReference type="Proteomes" id="UP000002668"/>
    </source>
</evidence>
<dbReference type="Proteomes" id="UP000002668">
    <property type="component" value="Genome"/>
</dbReference>
<organism evidence="2">
    <name type="scientific">Leptosphaeria maculans (strain JN3 / isolate v23.1.3 / race Av1-4-5-6-7-8)</name>
    <name type="common">Blackleg fungus</name>
    <name type="synonym">Phoma lingam</name>
    <dbReference type="NCBI Taxonomy" id="985895"/>
    <lineage>
        <taxon>Eukaryota</taxon>
        <taxon>Fungi</taxon>
        <taxon>Dikarya</taxon>
        <taxon>Ascomycota</taxon>
        <taxon>Pezizomycotina</taxon>
        <taxon>Dothideomycetes</taxon>
        <taxon>Pleosporomycetidae</taxon>
        <taxon>Pleosporales</taxon>
        <taxon>Pleosporineae</taxon>
        <taxon>Leptosphaeriaceae</taxon>
        <taxon>Plenodomus</taxon>
        <taxon>Plenodomus lingam/Leptosphaeria maculans species complex</taxon>
    </lineage>
</organism>
<dbReference type="InParanoid" id="E5A8T2"/>
<proteinExistence type="predicted"/>
<name>E5A8T2_LEPMJ</name>
<reference evidence="2" key="1">
    <citation type="journal article" date="2011" name="Nat. Commun.">
        <title>Effector diversification within compartments of the Leptosphaeria maculans genome affected by Repeat-Induced Point mutations.</title>
        <authorList>
            <person name="Rouxel T."/>
            <person name="Grandaubert J."/>
            <person name="Hane J.K."/>
            <person name="Hoede C."/>
            <person name="van de Wouw A.P."/>
            <person name="Couloux A."/>
            <person name="Dominguez V."/>
            <person name="Anthouard V."/>
            <person name="Bally P."/>
            <person name="Bourras S."/>
            <person name="Cozijnsen A.J."/>
            <person name="Ciuffetti L.M."/>
            <person name="Degrave A."/>
            <person name="Dilmaghani A."/>
            <person name="Duret L."/>
            <person name="Fudal I."/>
            <person name="Goodwin S.B."/>
            <person name="Gout L."/>
            <person name="Glaser N."/>
            <person name="Linglin J."/>
            <person name="Kema G.H.J."/>
            <person name="Lapalu N."/>
            <person name="Lawrence C.B."/>
            <person name="May K."/>
            <person name="Meyer M."/>
            <person name="Ollivier B."/>
            <person name="Poulain J."/>
            <person name="Schoch C.L."/>
            <person name="Simon A."/>
            <person name="Spatafora J.W."/>
            <person name="Stachowiak A."/>
            <person name="Turgeon B.G."/>
            <person name="Tyler B.M."/>
            <person name="Vincent D."/>
            <person name="Weissenbach J."/>
            <person name="Amselem J."/>
            <person name="Quesneville H."/>
            <person name="Oliver R.P."/>
            <person name="Wincker P."/>
            <person name="Balesdent M.-H."/>
            <person name="Howlett B.J."/>
        </authorList>
    </citation>
    <scope>NUCLEOTIDE SEQUENCE [LARGE SCALE GENOMIC DNA]</scope>
    <source>
        <strain evidence="2">JN3 / isolate v23.1.3 / race Av1-4-5-6-7-8</strain>
    </source>
</reference>